<evidence type="ECO:0000256" key="2">
    <source>
        <dbReference type="ARBA" id="ARBA00022574"/>
    </source>
</evidence>
<dbReference type="GO" id="GO:0012505">
    <property type="term" value="C:endomembrane system"/>
    <property type="evidence" value="ECO:0007669"/>
    <property type="project" value="UniProtKB-ARBA"/>
</dbReference>
<dbReference type="EMBL" id="JAAZON010000366">
    <property type="protein sequence ID" value="NMC63147.1"/>
    <property type="molecule type" value="Genomic_DNA"/>
</dbReference>
<dbReference type="Pfam" id="PF08801">
    <property type="entry name" value="Nucleoporin_N"/>
    <property type="match status" value="1"/>
</dbReference>
<dbReference type="SMART" id="SM00320">
    <property type="entry name" value="WD40"/>
    <property type="match status" value="4"/>
</dbReference>
<evidence type="ECO:0000313" key="5">
    <source>
        <dbReference type="EMBL" id="NMC63147.1"/>
    </source>
</evidence>
<gene>
    <name evidence="5" type="ORF">GYA55_08255</name>
</gene>
<accession>A0A7X9IKF9</accession>
<proteinExistence type="predicted"/>
<feature type="domain" description="Nucleoporin Nup133/Nup155-like N-terminal" evidence="4">
    <location>
        <begin position="44"/>
        <end position="185"/>
    </location>
</feature>
<sequence length="277" mass="31298">LLAFHPPSWTIAMLGRQDSRIQVFPNADLNNPYQFDRLKVKVNSIDFTKEGKSLLIAGADSRVYRWRFVEQGQARTKSDREKTFERYVEHGSVVSVVRSHPQGRIFFSGDWLGRLLVTLLFDADRFGGRYDKNLFEGRVFSADQKVVKSSGRNGPAGISQLECSQDGKFIYLADESGQIEAWQVRGFIQRATLQAHRGTVLDLSVSPESTRIASLGRDGRVVLSELSKDELNKYSLKVIKEVPLLNARKLLFFSENQIAVGFADGHIEFIKVDGRIE</sequence>
<keyword evidence="3" id="KW-0677">Repeat</keyword>
<evidence type="ECO:0000256" key="1">
    <source>
        <dbReference type="ARBA" id="ARBA00022448"/>
    </source>
</evidence>
<keyword evidence="2" id="KW-0853">WD repeat</keyword>
<dbReference type="Gene3D" id="2.130.10.10">
    <property type="entry name" value="YVTN repeat-like/Quinoprotein amine dehydrogenase"/>
    <property type="match status" value="2"/>
</dbReference>
<dbReference type="InterPro" id="IPR014908">
    <property type="entry name" value="Nucleoporin_Nup133/Nup155_N"/>
</dbReference>
<reference evidence="5 6" key="1">
    <citation type="journal article" date="2020" name="Biotechnol. Biofuels">
        <title>New insights from the biogas microbiome by comprehensive genome-resolved metagenomics of nearly 1600 species originating from multiple anaerobic digesters.</title>
        <authorList>
            <person name="Campanaro S."/>
            <person name="Treu L."/>
            <person name="Rodriguez-R L.M."/>
            <person name="Kovalovszki A."/>
            <person name="Ziels R.M."/>
            <person name="Maus I."/>
            <person name="Zhu X."/>
            <person name="Kougias P.G."/>
            <person name="Basile A."/>
            <person name="Luo G."/>
            <person name="Schluter A."/>
            <person name="Konstantinidis K.T."/>
            <person name="Angelidaki I."/>
        </authorList>
    </citation>
    <scope>NUCLEOTIDE SEQUENCE [LARGE SCALE GENOMIC DNA]</scope>
    <source>
        <strain evidence="5">AS27yjCOA_65</strain>
    </source>
</reference>
<dbReference type="InterPro" id="IPR015943">
    <property type="entry name" value="WD40/YVTN_repeat-like_dom_sf"/>
</dbReference>
<dbReference type="SUPFAM" id="SSF50978">
    <property type="entry name" value="WD40 repeat-like"/>
    <property type="match status" value="1"/>
</dbReference>
<dbReference type="InterPro" id="IPR001680">
    <property type="entry name" value="WD40_rpt"/>
</dbReference>
<evidence type="ECO:0000259" key="4">
    <source>
        <dbReference type="Pfam" id="PF08801"/>
    </source>
</evidence>
<name>A0A7X9IKF9_9DELT</name>
<evidence type="ECO:0000313" key="6">
    <source>
        <dbReference type="Proteomes" id="UP000524246"/>
    </source>
</evidence>
<comment type="caution">
    <text evidence="5">The sequence shown here is derived from an EMBL/GenBank/DDBJ whole genome shotgun (WGS) entry which is preliminary data.</text>
</comment>
<organism evidence="5 6">
    <name type="scientific">SAR324 cluster bacterium</name>
    <dbReference type="NCBI Taxonomy" id="2024889"/>
    <lineage>
        <taxon>Bacteria</taxon>
        <taxon>Deltaproteobacteria</taxon>
        <taxon>SAR324 cluster</taxon>
    </lineage>
</organism>
<dbReference type="Proteomes" id="UP000524246">
    <property type="component" value="Unassembled WGS sequence"/>
</dbReference>
<keyword evidence="1" id="KW-0813">Transport</keyword>
<dbReference type="Pfam" id="PF00400">
    <property type="entry name" value="WD40"/>
    <property type="match status" value="1"/>
</dbReference>
<feature type="non-terminal residue" evidence="5">
    <location>
        <position position="1"/>
    </location>
</feature>
<dbReference type="InterPro" id="IPR050505">
    <property type="entry name" value="WDR55/POC1"/>
</dbReference>
<dbReference type="InterPro" id="IPR036322">
    <property type="entry name" value="WD40_repeat_dom_sf"/>
</dbReference>
<dbReference type="AlphaFoldDB" id="A0A7X9IKF9"/>
<evidence type="ECO:0000256" key="3">
    <source>
        <dbReference type="ARBA" id="ARBA00022737"/>
    </source>
</evidence>
<dbReference type="PANTHER" id="PTHR44019:SF8">
    <property type="entry name" value="POC1 CENTRIOLAR PROTEIN HOMOLOG"/>
    <property type="match status" value="1"/>
</dbReference>
<dbReference type="PANTHER" id="PTHR44019">
    <property type="entry name" value="WD REPEAT-CONTAINING PROTEIN 55"/>
    <property type="match status" value="1"/>
</dbReference>
<protein>
    <recommendedName>
        <fullName evidence="4">Nucleoporin Nup133/Nup155-like N-terminal domain-containing protein</fullName>
    </recommendedName>
</protein>